<evidence type="ECO:0000313" key="2">
    <source>
        <dbReference type="EMBL" id="SEL14913.1"/>
    </source>
</evidence>
<dbReference type="Gene3D" id="3.40.50.10610">
    <property type="entry name" value="ABC-type transport auxiliary lipoprotein component"/>
    <property type="match status" value="1"/>
</dbReference>
<accession>A0A1H7MUM7</accession>
<feature type="signal peptide" evidence="1">
    <location>
        <begin position="1"/>
        <end position="33"/>
    </location>
</feature>
<dbReference type="OrthoDB" id="5504526at2"/>
<dbReference type="SUPFAM" id="SSF56925">
    <property type="entry name" value="OMPA-like"/>
    <property type="match status" value="1"/>
</dbReference>
<feature type="chain" id="PRO_5010367768" evidence="1">
    <location>
        <begin position="34"/>
        <end position="356"/>
    </location>
</feature>
<dbReference type="Gene3D" id="2.40.160.20">
    <property type="match status" value="1"/>
</dbReference>
<evidence type="ECO:0000256" key="1">
    <source>
        <dbReference type="SAM" id="SignalP"/>
    </source>
</evidence>
<sequence>MASRGDSPRVSPVKCLLLTVLAVSVLAAPGARAQMTAPVAPGFPSVAIFPLEANSAAQEAAPGIASLLASQLAEVPQLHVLAQWDVEATLRQKEPSTLVGADTCVEAACLEALARATGARYLVTGRLDRFGDTYLLTANLTDTVLGRSLAKPRAEAPAEESLLPMAKSVGAQLVSELVSVTKAYSSRPLFGSAREAPGEGLVLGVRVNNSFISQLEALNPGADLEVGYSFHPEWIAFVQVGISFIRSNEEGREGRLKVVPSVLGARHFHRLEHAFRPYWGLGLGVQLSFGQFGIFQSTGPLPTVIGFLGFEYLIAGKVGLNLELGTNVAQATLGLAGDGLGDGLNLDLTAGVSFHF</sequence>
<name>A0A1H7MUM7_STIAU</name>
<organism evidence="2 3">
    <name type="scientific">Stigmatella aurantiaca</name>
    <dbReference type="NCBI Taxonomy" id="41"/>
    <lineage>
        <taxon>Bacteria</taxon>
        <taxon>Pseudomonadati</taxon>
        <taxon>Myxococcota</taxon>
        <taxon>Myxococcia</taxon>
        <taxon>Myxococcales</taxon>
        <taxon>Cystobacterineae</taxon>
        <taxon>Archangiaceae</taxon>
        <taxon>Stigmatella</taxon>
    </lineage>
</organism>
<proteinExistence type="predicted"/>
<keyword evidence="1" id="KW-0732">Signal</keyword>
<evidence type="ECO:0000313" key="3">
    <source>
        <dbReference type="Proteomes" id="UP000182719"/>
    </source>
</evidence>
<keyword evidence="3" id="KW-1185">Reference proteome</keyword>
<dbReference type="AlphaFoldDB" id="A0A1H7MUM7"/>
<gene>
    <name evidence="2" type="ORF">SAMN05444354_104117</name>
</gene>
<dbReference type="InterPro" id="IPR011250">
    <property type="entry name" value="OMP/PagP_B-barrel"/>
</dbReference>
<reference evidence="3" key="1">
    <citation type="submission" date="2016-10" db="EMBL/GenBank/DDBJ databases">
        <authorList>
            <person name="Varghese N."/>
            <person name="Submissions S."/>
        </authorList>
    </citation>
    <scope>NUCLEOTIDE SEQUENCE [LARGE SCALE GENOMIC DNA]</scope>
    <source>
        <strain evidence="3">DSM 17044</strain>
    </source>
</reference>
<protein>
    <submittedName>
        <fullName evidence="2">TolB amino-terminal domain-containing protein</fullName>
    </submittedName>
</protein>
<dbReference type="EMBL" id="FOAP01000004">
    <property type="protein sequence ID" value="SEL14913.1"/>
    <property type="molecule type" value="Genomic_DNA"/>
</dbReference>
<dbReference type="Proteomes" id="UP000182719">
    <property type="component" value="Unassembled WGS sequence"/>
</dbReference>